<dbReference type="EMBL" id="JAMFTS010000001">
    <property type="protein sequence ID" value="KAJ4813542.1"/>
    <property type="molecule type" value="Genomic_DNA"/>
</dbReference>
<name>A0AAV8HFE9_9POAL</name>
<feature type="compositionally biased region" description="Basic residues" evidence="1">
    <location>
        <begin position="1"/>
        <end position="11"/>
    </location>
</feature>
<feature type="domain" description="F-box" evidence="3">
    <location>
        <begin position="25"/>
        <end position="60"/>
    </location>
</feature>
<evidence type="ECO:0000259" key="2">
    <source>
        <dbReference type="Pfam" id="PF03478"/>
    </source>
</evidence>
<comment type="caution">
    <text evidence="4">The sequence shown here is derived from an EMBL/GenBank/DDBJ whole genome shotgun (WGS) entry which is preliminary data.</text>
</comment>
<dbReference type="InterPro" id="IPR005174">
    <property type="entry name" value="KIB1-4_b-propeller"/>
</dbReference>
<evidence type="ECO:0000313" key="4">
    <source>
        <dbReference type="EMBL" id="KAJ4813542.1"/>
    </source>
</evidence>
<accession>A0AAV8HFE9</accession>
<feature type="domain" description="KIB1-4 beta-propeller" evidence="2">
    <location>
        <begin position="87"/>
        <end position="321"/>
    </location>
</feature>
<dbReference type="Pfam" id="PF12937">
    <property type="entry name" value="F-box-like"/>
    <property type="match status" value="1"/>
</dbReference>
<evidence type="ECO:0000313" key="5">
    <source>
        <dbReference type="Proteomes" id="UP001140206"/>
    </source>
</evidence>
<dbReference type="Pfam" id="PF03478">
    <property type="entry name" value="Beta-prop_KIB1-4"/>
    <property type="match status" value="1"/>
</dbReference>
<keyword evidence="5" id="KW-1185">Reference proteome</keyword>
<dbReference type="Proteomes" id="UP001140206">
    <property type="component" value="Chromosome 1"/>
</dbReference>
<reference evidence="4" key="1">
    <citation type="submission" date="2022-08" db="EMBL/GenBank/DDBJ databases">
        <authorList>
            <person name="Marques A."/>
        </authorList>
    </citation>
    <scope>NUCLEOTIDE SEQUENCE</scope>
    <source>
        <strain evidence="4">RhyPub2mFocal</strain>
        <tissue evidence="4">Leaves</tissue>
    </source>
</reference>
<dbReference type="InterPro" id="IPR001810">
    <property type="entry name" value="F-box_dom"/>
</dbReference>
<dbReference type="SUPFAM" id="SSF81383">
    <property type="entry name" value="F-box domain"/>
    <property type="match status" value="1"/>
</dbReference>
<organism evidence="4 5">
    <name type="scientific">Rhynchospora pubera</name>
    <dbReference type="NCBI Taxonomy" id="906938"/>
    <lineage>
        <taxon>Eukaryota</taxon>
        <taxon>Viridiplantae</taxon>
        <taxon>Streptophyta</taxon>
        <taxon>Embryophyta</taxon>
        <taxon>Tracheophyta</taxon>
        <taxon>Spermatophyta</taxon>
        <taxon>Magnoliopsida</taxon>
        <taxon>Liliopsida</taxon>
        <taxon>Poales</taxon>
        <taxon>Cyperaceae</taxon>
        <taxon>Cyperoideae</taxon>
        <taxon>Rhynchosporeae</taxon>
        <taxon>Rhynchospora</taxon>
    </lineage>
</organism>
<evidence type="ECO:0000259" key="3">
    <source>
        <dbReference type="Pfam" id="PF12937"/>
    </source>
</evidence>
<protein>
    <submittedName>
        <fullName evidence="4">F-box domain-containing protein</fullName>
    </submittedName>
</protein>
<gene>
    <name evidence="4" type="ORF">LUZ62_026108</name>
</gene>
<dbReference type="PANTHER" id="PTHR33110">
    <property type="entry name" value="F-BOX/KELCH-REPEAT PROTEIN-RELATED"/>
    <property type="match status" value="1"/>
</dbReference>
<dbReference type="AlphaFoldDB" id="A0AAV8HFE9"/>
<evidence type="ECO:0000256" key="1">
    <source>
        <dbReference type="SAM" id="MobiDB-lite"/>
    </source>
</evidence>
<sequence>MEAKDKKKGKGKGKDREASDMVGKWEDLPPELFPLILRRLPDISDFIRSRAVCKPWRFSTSASDLGPQFPCLLKLHRRSSSDSIFEFYSVALDRVYTVPAPVCADNVLFGHAGGYMLLCQFQVEDHGKPKKLSLVNPLTHTEVPLPDLHCRVKSWCHGKWISPSTFQISDDYVILKDHAKRLAICKPGDDSWHIFDPPIPKQQRLFYLKGMLFMVDRHTGITTVMDIATNAKLYVILPPKSAEPYQQNIPYFVESCAEILTVFPDSDPDSMFTIFLLELGNEVKNPYWVKIRSIGDRILFIDLHTGRGFCLSENDFGGFKGVSSSNLRDSTPAWHNIRESGTMYKGNCIYFIESRSKFHRFHPAPPAQCIVMYDIEKHQYFSINGPPFDRKSSVTWYMPNLHYGV</sequence>
<dbReference type="InterPro" id="IPR036047">
    <property type="entry name" value="F-box-like_dom_sf"/>
</dbReference>
<feature type="region of interest" description="Disordered" evidence="1">
    <location>
        <begin position="1"/>
        <end position="20"/>
    </location>
</feature>
<proteinExistence type="predicted"/>